<dbReference type="SUPFAM" id="SSF52047">
    <property type="entry name" value="RNI-like"/>
    <property type="match status" value="1"/>
</dbReference>
<organism evidence="2 3">
    <name type="scientific">Mycena albidolilacea</name>
    <dbReference type="NCBI Taxonomy" id="1033008"/>
    <lineage>
        <taxon>Eukaryota</taxon>
        <taxon>Fungi</taxon>
        <taxon>Dikarya</taxon>
        <taxon>Basidiomycota</taxon>
        <taxon>Agaricomycotina</taxon>
        <taxon>Agaricomycetes</taxon>
        <taxon>Agaricomycetidae</taxon>
        <taxon>Agaricales</taxon>
        <taxon>Marasmiineae</taxon>
        <taxon>Mycenaceae</taxon>
        <taxon>Mycena</taxon>
    </lineage>
</organism>
<reference evidence="2" key="1">
    <citation type="submission" date="2023-03" db="EMBL/GenBank/DDBJ databases">
        <title>Massive genome expansion in bonnet fungi (Mycena s.s.) driven by repeated elements and novel gene families across ecological guilds.</title>
        <authorList>
            <consortium name="Lawrence Berkeley National Laboratory"/>
            <person name="Harder C.B."/>
            <person name="Miyauchi S."/>
            <person name="Viragh M."/>
            <person name="Kuo A."/>
            <person name="Thoen E."/>
            <person name="Andreopoulos B."/>
            <person name="Lu D."/>
            <person name="Skrede I."/>
            <person name="Drula E."/>
            <person name="Henrissat B."/>
            <person name="Morin E."/>
            <person name="Kohler A."/>
            <person name="Barry K."/>
            <person name="LaButti K."/>
            <person name="Morin E."/>
            <person name="Salamov A."/>
            <person name="Lipzen A."/>
            <person name="Mereny Z."/>
            <person name="Hegedus B."/>
            <person name="Baldrian P."/>
            <person name="Stursova M."/>
            <person name="Weitz H."/>
            <person name="Taylor A."/>
            <person name="Grigoriev I.V."/>
            <person name="Nagy L.G."/>
            <person name="Martin F."/>
            <person name="Kauserud H."/>
        </authorList>
    </citation>
    <scope>NUCLEOTIDE SEQUENCE</scope>
    <source>
        <strain evidence="2">CBHHK002</strain>
    </source>
</reference>
<gene>
    <name evidence="2" type="ORF">DFH08DRAFT_849712</name>
</gene>
<dbReference type="Gene3D" id="3.80.10.10">
    <property type="entry name" value="Ribonuclease Inhibitor"/>
    <property type="match status" value="1"/>
</dbReference>
<accession>A0AAD7AEK6</accession>
<dbReference type="Proteomes" id="UP001218218">
    <property type="component" value="Unassembled WGS sequence"/>
</dbReference>
<sequence>MSGPTISSLPNELLIAIAVAGQEDNEAENWETQSTTWKVEWILSQLSQRFRDVIVGASELWALIETDVSGKGSVEILELYLERSRASKISVTLRESPAFQQNWAHQIVPHLDRIKELRIALRTRRAPGLGLLDPFCDVAAPHLQHFEVAYITNEHHLNAPEGVITIFSSGAPRLRFLKIDGFRLPDTLPLLTASLTHLELRTAQYRNPQIDHIVAIAAQCPLLVRLHLDITFRSIPHNRRFHIPPLKFLHISISETGDPDFLSKIIDSFDTPALTELVVDSSHGDQIAHLLSLTSLPRSSFPALTSLSFAFVRSDSCPCETDPRLAPNHTILSPPAIFPALSHLTLINQCYTSRLIRDIVGPASEPWPLLKAVTLFVKEPLFAAMRDTIDHAVRSKRKRGQSLPKIQLSRARSPLGPRNWNSADGETTDGEIFW</sequence>
<evidence type="ECO:0000313" key="2">
    <source>
        <dbReference type="EMBL" id="KAJ7356684.1"/>
    </source>
</evidence>
<dbReference type="AlphaFoldDB" id="A0AAD7AEK6"/>
<protein>
    <recommendedName>
        <fullName evidence="4">F-box domain-containing protein</fullName>
    </recommendedName>
</protein>
<name>A0AAD7AEK6_9AGAR</name>
<proteinExistence type="predicted"/>
<dbReference type="EMBL" id="JARIHO010000008">
    <property type="protein sequence ID" value="KAJ7356684.1"/>
    <property type="molecule type" value="Genomic_DNA"/>
</dbReference>
<dbReference type="InterPro" id="IPR032675">
    <property type="entry name" value="LRR_dom_sf"/>
</dbReference>
<evidence type="ECO:0008006" key="4">
    <source>
        <dbReference type="Google" id="ProtNLM"/>
    </source>
</evidence>
<keyword evidence="3" id="KW-1185">Reference proteome</keyword>
<evidence type="ECO:0000313" key="3">
    <source>
        <dbReference type="Proteomes" id="UP001218218"/>
    </source>
</evidence>
<evidence type="ECO:0000256" key="1">
    <source>
        <dbReference type="SAM" id="MobiDB-lite"/>
    </source>
</evidence>
<comment type="caution">
    <text evidence="2">The sequence shown here is derived from an EMBL/GenBank/DDBJ whole genome shotgun (WGS) entry which is preliminary data.</text>
</comment>
<feature type="region of interest" description="Disordered" evidence="1">
    <location>
        <begin position="395"/>
        <end position="434"/>
    </location>
</feature>